<feature type="compositionally biased region" description="Basic and acidic residues" evidence="4">
    <location>
        <begin position="22"/>
        <end position="31"/>
    </location>
</feature>
<dbReference type="SUPFAM" id="SSF52768">
    <property type="entry name" value="Arginase/deacetylase"/>
    <property type="match status" value="1"/>
</dbReference>
<dbReference type="GO" id="GO:0046872">
    <property type="term" value="F:metal ion binding"/>
    <property type="evidence" value="ECO:0007669"/>
    <property type="project" value="UniProtKB-KW"/>
</dbReference>
<gene>
    <name evidence="5" type="primary">pah_1</name>
    <name evidence="5" type="ORF">LAL4801_00736</name>
</gene>
<evidence type="ECO:0000256" key="4">
    <source>
        <dbReference type="SAM" id="MobiDB-lite"/>
    </source>
</evidence>
<proteinExistence type="inferred from homology"/>
<dbReference type="PANTHER" id="PTHR11358:SF26">
    <property type="entry name" value="GUANIDINO ACID HYDROLASE, MITOCHONDRIAL"/>
    <property type="match status" value="1"/>
</dbReference>
<evidence type="ECO:0000256" key="1">
    <source>
        <dbReference type="ARBA" id="ARBA00022723"/>
    </source>
</evidence>
<dbReference type="EMBL" id="CXST01000001">
    <property type="protein sequence ID" value="CTQ42310.1"/>
    <property type="molecule type" value="Genomic_DNA"/>
</dbReference>
<dbReference type="AlphaFoldDB" id="A0A0M6XZX5"/>
<dbReference type="GO" id="GO:0033389">
    <property type="term" value="P:putrescine biosynthetic process from arginine, via agmatine"/>
    <property type="evidence" value="ECO:0007669"/>
    <property type="project" value="TreeGrafter"/>
</dbReference>
<evidence type="ECO:0000313" key="6">
    <source>
        <dbReference type="Proteomes" id="UP000048926"/>
    </source>
</evidence>
<dbReference type="GO" id="GO:0033972">
    <property type="term" value="F:proclavaminate amidinohydrolase activity"/>
    <property type="evidence" value="ECO:0007669"/>
    <property type="project" value="UniProtKB-EC"/>
</dbReference>
<dbReference type="PROSITE" id="PS51409">
    <property type="entry name" value="ARGINASE_2"/>
    <property type="match status" value="1"/>
</dbReference>
<comment type="similarity">
    <text evidence="3">Belongs to the arginase family.</text>
</comment>
<dbReference type="CDD" id="cd09990">
    <property type="entry name" value="Agmatinase-like"/>
    <property type="match status" value="1"/>
</dbReference>
<dbReference type="GO" id="GO:0008783">
    <property type="term" value="F:agmatinase activity"/>
    <property type="evidence" value="ECO:0007669"/>
    <property type="project" value="TreeGrafter"/>
</dbReference>
<keyword evidence="6" id="KW-1185">Reference proteome</keyword>
<organism evidence="5 6">
    <name type="scientific">Roseibium aggregatum</name>
    <dbReference type="NCBI Taxonomy" id="187304"/>
    <lineage>
        <taxon>Bacteria</taxon>
        <taxon>Pseudomonadati</taxon>
        <taxon>Pseudomonadota</taxon>
        <taxon>Alphaproteobacteria</taxon>
        <taxon>Hyphomicrobiales</taxon>
        <taxon>Stappiaceae</taxon>
        <taxon>Roseibium</taxon>
    </lineage>
</organism>
<dbReference type="PRINTS" id="PR00116">
    <property type="entry name" value="ARGINASE"/>
</dbReference>
<sequence length="412" mass="44970">MSFNRASGPRTHHLAAGQFTRDPNRRQHHPDFDKLQLRGWKAAEKEGALPSAAWEKEKAWALRMGLTGSDSLTDKSIPTFARGELPHYAGINTFLKAPYIEDVTKVGAYDAAVIGIPFDGGTTYRPGTRFGPQGVRKISALYTPYNYEMGVDLREQMTLCDVGDIFTIPANIEKTFDQITRAVSHVASSGALPIMIGGDHSIGFPCVRGIAQCTSKRIGIVHFDRHIDIQEKDLDERMHTTPWFHATDLVNVPAVNLVQIGIGGWQVPREGVEVARERNTNIFTMRDVEELGLAETAARALELAWKDADAVYISFDIDSVDCGFVPGTGWPEPGGFLPREALELVSLVAKEGICGLEVVEVSPPYDCSDITALLATRVIVDVLGTLVSHGKMGSHKSIIDKPVSIPAGPDVE</sequence>
<dbReference type="InterPro" id="IPR006035">
    <property type="entry name" value="Ureohydrolase"/>
</dbReference>
<dbReference type="Pfam" id="PF00491">
    <property type="entry name" value="Arginase"/>
    <property type="match status" value="1"/>
</dbReference>
<dbReference type="STRING" id="187304.B0E33_26470"/>
<reference evidence="6" key="1">
    <citation type="submission" date="2015-07" db="EMBL/GenBank/DDBJ databases">
        <authorList>
            <person name="Rodrigo-Torres Lidia"/>
            <person name="Arahal R.David."/>
        </authorList>
    </citation>
    <scope>NUCLEOTIDE SEQUENCE [LARGE SCALE GENOMIC DNA]</scope>
    <source>
        <strain evidence="6">CECT 4801</strain>
    </source>
</reference>
<dbReference type="Gene3D" id="3.40.800.10">
    <property type="entry name" value="Ureohydrolase domain"/>
    <property type="match status" value="1"/>
</dbReference>
<evidence type="ECO:0000313" key="5">
    <source>
        <dbReference type="EMBL" id="CTQ42310.1"/>
    </source>
</evidence>
<protein>
    <submittedName>
        <fullName evidence="5">Proclavaminate amidinohydrolase</fullName>
        <ecNumber evidence="5">3.5.3.22</ecNumber>
    </submittedName>
</protein>
<dbReference type="InterPro" id="IPR023696">
    <property type="entry name" value="Ureohydrolase_dom_sf"/>
</dbReference>
<name>A0A0M6XZX5_9HYPH</name>
<dbReference type="RefSeq" id="WP_055654308.1">
    <property type="nucleotide sequence ID" value="NZ_CP045622.1"/>
</dbReference>
<keyword evidence="2 5" id="KW-0378">Hydrolase</keyword>
<evidence type="ECO:0000256" key="3">
    <source>
        <dbReference type="PROSITE-ProRule" id="PRU00742"/>
    </source>
</evidence>
<keyword evidence="1" id="KW-0479">Metal-binding</keyword>
<accession>A0A0M6XZX5</accession>
<dbReference type="PANTHER" id="PTHR11358">
    <property type="entry name" value="ARGINASE/AGMATINASE"/>
    <property type="match status" value="1"/>
</dbReference>
<feature type="region of interest" description="Disordered" evidence="4">
    <location>
        <begin position="1"/>
        <end position="31"/>
    </location>
</feature>
<dbReference type="Proteomes" id="UP000048926">
    <property type="component" value="Unassembled WGS sequence"/>
</dbReference>
<dbReference type="EC" id="3.5.3.22" evidence="5"/>
<evidence type="ECO:0000256" key="2">
    <source>
        <dbReference type="ARBA" id="ARBA00022801"/>
    </source>
</evidence>